<evidence type="ECO:0000256" key="9">
    <source>
        <dbReference type="ARBA" id="ARBA00022842"/>
    </source>
</evidence>
<comment type="similarity">
    <text evidence="2">Belongs to the TsaE family.</text>
</comment>
<keyword evidence="5" id="KW-0819">tRNA processing</keyword>
<dbReference type="InterPro" id="IPR003442">
    <property type="entry name" value="T6A_TsaE"/>
</dbReference>
<keyword evidence="12" id="KW-1185">Reference proteome</keyword>
<dbReference type="RefSeq" id="WP_034544799.1">
    <property type="nucleotide sequence ID" value="NZ_CP096650.1"/>
</dbReference>
<dbReference type="PANTHER" id="PTHR33540">
    <property type="entry name" value="TRNA THREONYLCARBAMOYLADENOSINE BIOSYNTHESIS PROTEIN TSAE"/>
    <property type="match status" value="1"/>
</dbReference>
<evidence type="ECO:0000256" key="10">
    <source>
        <dbReference type="ARBA" id="ARBA00032441"/>
    </source>
</evidence>
<sequence>MKFELKSLDDTTSIAKKIAEILESGDVVFLEGDLGTGKTTFVNEIAKIYGTLAKSPTFSLVNLYDGEKRISHIDLYRLETIDEAYNIGIEEILDDDTIKFIEWPEILGDEPFDLKLTFKYEDGKRVLYLEGDALKRGDF</sequence>
<comment type="subcellular location">
    <subcellularLocation>
        <location evidence="1">Cytoplasm</location>
    </subcellularLocation>
</comment>
<evidence type="ECO:0000256" key="3">
    <source>
        <dbReference type="ARBA" id="ARBA00019010"/>
    </source>
</evidence>
<dbReference type="Pfam" id="PF02367">
    <property type="entry name" value="TsaE"/>
    <property type="match status" value="1"/>
</dbReference>
<evidence type="ECO:0000256" key="1">
    <source>
        <dbReference type="ARBA" id="ARBA00004496"/>
    </source>
</evidence>
<dbReference type="NCBIfam" id="TIGR00150">
    <property type="entry name" value="T6A_YjeE"/>
    <property type="match status" value="1"/>
</dbReference>
<proteinExistence type="inferred from homology"/>
<name>A0A2U1E5P0_9FIRM</name>
<evidence type="ECO:0000256" key="2">
    <source>
        <dbReference type="ARBA" id="ARBA00007599"/>
    </source>
</evidence>
<gene>
    <name evidence="11" type="ORF">C7381_102152</name>
</gene>
<evidence type="ECO:0000256" key="5">
    <source>
        <dbReference type="ARBA" id="ARBA00022694"/>
    </source>
</evidence>
<dbReference type="AlphaFoldDB" id="A0A2U1E5P0"/>
<dbReference type="EMBL" id="QEKV01000002">
    <property type="protein sequence ID" value="PVY95263.1"/>
    <property type="molecule type" value="Genomic_DNA"/>
</dbReference>
<evidence type="ECO:0000256" key="6">
    <source>
        <dbReference type="ARBA" id="ARBA00022723"/>
    </source>
</evidence>
<evidence type="ECO:0000313" key="12">
    <source>
        <dbReference type="Proteomes" id="UP000245793"/>
    </source>
</evidence>
<evidence type="ECO:0000256" key="8">
    <source>
        <dbReference type="ARBA" id="ARBA00022840"/>
    </source>
</evidence>
<dbReference type="Proteomes" id="UP000245793">
    <property type="component" value="Unassembled WGS sequence"/>
</dbReference>
<dbReference type="PANTHER" id="PTHR33540:SF2">
    <property type="entry name" value="TRNA THREONYLCARBAMOYLADENOSINE BIOSYNTHESIS PROTEIN TSAE"/>
    <property type="match status" value="1"/>
</dbReference>
<comment type="caution">
    <text evidence="11">The sequence shown here is derived from an EMBL/GenBank/DDBJ whole genome shotgun (WGS) entry which is preliminary data.</text>
</comment>
<dbReference type="GO" id="GO:0046872">
    <property type="term" value="F:metal ion binding"/>
    <property type="evidence" value="ECO:0007669"/>
    <property type="project" value="UniProtKB-KW"/>
</dbReference>
<reference evidence="11 12" key="1">
    <citation type="submission" date="2018-04" db="EMBL/GenBank/DDBJ databases">
        <title>Genomic Encyclopedia of Type Strains, Phase IV (KMG-IV): sequencing the most valuable type-strain genomes for metagenomic binning, comparative biology and taxonomic classification.</title>
        <authorList>
            <person name="Goeker M."/>
        </authorList>
    </citation>
    <scope>NUCLEOTIDE SEQUENCE [LARGE SCALE GENOMIC DNA]</scope>
    <source>
        <strain evidence="11 12">DSM 20705</strain>
    </source>
</reference>
<dbReference type="GO" id="GO:0005737">
    <property type="term" value="C:cytoplasm"/>
    <property type="evidence" value="ECO:0007669"/>
    <property type="project" value="UniProtKB-SubCell"/>
</dbReference>
<keyword evidence="4" id="KW-0963">Cytoplasm</keyword>
<dbReference type="SUPFAM" id="SSF52540">
    <property type="entry name" value="P-loop containing nucleoside triphosphate hydrolases"/>
    <property type="match status" value="1"/>
</dbReference>
<evidence type="ECO:0000256" key="4">
    <source>
        <dbReference type="ARBA" id="ARBA00022490"/>
    </source>
</evidence>
<dbReference type="GO" id="GO:0002949">
    <property type="term" value="P:tRNA threonylcarbamoyladenosine modification"/>
    <property type="evidence" value="ECO:0007669"/>
    <property type="project" value="InterPro"/>
</dbReference>
<keyword evidence="8" id="KW-0067">ATP-binding</keyword>
<dbReference type="GO" id="GO:0005524">
    <property type="term" value="F:ATP binding"/>
    <property type="evidence" value="ECO:0007669"/>
    <property type="project" value="UniProtKB-KW"/>
</dbReference>
<dbReference type="Gene3D" id="3.40.50.300">
    <property type="entry name" value="P-loop containing nucleotide triphosphate hydrolases"/>
    <property type="match status" value="1"/>
</dbReference>
<organism evidence="11 12">
    <name type="scientific">Ezakiella coagulans</name>
    <dbReference type="NCBI Taxonomy" id="46507"/>
    <lineage>
        <taxon>Bacteria</taxon>
        <taxon>Bacillati</taxon>
        <taxon>Bacillota</taxon>
        <taxon>Tissierellia</taxon>
        <taxon>Ezakiella</taxon>
    </lineage>
</organism>
<evidence type="ECO:0000256" key="7">
    <source>
        <dbReference type="ARBA" id="ARBA00022741"/>
    </source>
</evidence>
<dbReference type="InterPro" id="IPR027417">
    <property type="entry name" value="P-loop_NTPase"/>
</dbReference>
<keyword evidence="6" id="KW-0479">Metal-binding</keyword>
<keyword evidence="7" id="KW-0547">Nucleotide-binding</keyword>
<protein>
    <recommendedName>
        <fullName evidence="3">tRNA threonylcarbamoyladenosine biosynthesis protein TsaE</fullName>
    </recommendedName>
    <alternativeName>
        <fullName evidence="10">t(6)A37 threonylcarbamoyladenosine biosynthesis protein TsaE</fullName>
    </alternativeName>
</protein>
<evidence type="ECO:0000313" key="11">
    <source>
        <dbReference type="EMBL" id="PVY95263.1"/>
    </source>
</evidence>
<accession>A0A2U1E5P0</accession>
<keyword evidence="9" id="KW-0460">Magnesium</keyword>